<feature type="compositionally biased region" description="Low complexity" evidence="1">
    <location>
        <begin position="451"/>
        <end position="465"/>
    </location>
</feature>
<feature type="region of interest" description="Disordered" evidence="1">
    <location>
        <begin position="433"/>
        <end position="482"/>
    </location>
</feature>
<proteinExistence type="predicted"/>
<sequence>MESAADMLAHVSHGGYVFQQPSRPPSENCMPIRGNKHGHSTASSRLKPPQREHRVIRERVSAGTIRSSRLGFTSAKKFGAPMRLRRERRSVAEPSPVELAKAALAAKESGRLPPRPSSPIRSTKLGSTDAGARLTGRDSQALGTSLGADSDAAAAVAPSPARDAVGHGVIRSFKEGQTTASPLAVGSKTAGANADGNPAGEPDFAEVGVIRSRSFGLTTASIDTHHARDVYSEPDPNAPKTQALATGVIRSLEPGHTSATARLRDELHAGINAYKLQKAEEELDSLLVRDAPSPPKYSFIRSSILGGTNATTRVRDADAPDNEDKIQAFRQRDNIDASEGLTIYASGKKGYTTRSIRKHESPSAEMVKDLITSRPAKVGWSPATIRMSALAGRNTATFASRRPPPPAHEAVYPDKPLTTRDPSVRIVGYSSHGGISTPVIERKTAPSVAGDSSVVPVPAEASSDATPVPGATRASASSSRPLAKQLEFDVSTTPSARKGRAASQRLFARGTVASNHKGKRVRIVTPKRKAPRPSRRAAAAAASSTAAPTPSPGAAARRRTPAPAPARPRPSSATPAPASAPASARVAAAQVLA</sequence>
<evidence type="ECO:0000313" key="3">
    <source>
        <dbReference type="Proteomes" id="UP000054408"/>
    </source>
</evidence>
<name>A0A0L0DW17_THETB</name>
<dbReference type="Proteomes" id="UP000054408">
    <property type="component" value="Unassembled WGS sequence"/>
</dbReference>
<feature type="region of interest" description="Disordered" evidence="1">
    <location>
        <begin position="397"/>
        <end position="419"/>
    </location>
</feature>
<accession>A0A0L0DW17</accession>
<dbReference type="RefSeq" id="XP_013760882.1">
    <property type="nucleotide sequence ID" value="XM_013905428.1"/>
</dbReference>
<feature type="region of interest" description="Disordered" evidence="1">
    <location>
        <begin position="510"/>
        <end position="593"/>
    </location>
</feature>
<dbReference type="GeneID" id="25562021"/>
<gene>
    <name evidence="2" type="ORF">AMSG_02337</name>
</gene>
<evidence type="ECO:0000256" key="1">
    <source>
        <dbReference type="SAM" id="MobiDB-lite"/>
    </source>
</evidence>
<keyword evidence="3" id="KW-1185">Reference proteome</keyword>
<feature type="compositionally biased region" description="Low complexity" evidence="1">
    <location>
        <begin position="536"/>
        <end position="555"/>
    </location>
</feature>
<evidence type="ECO:0000313" key="2">
    <source>
        <dbReference type="EMBL" id="KNC56367.1"/>
    </source>
</evidence>
<reference evidence="2 3" key="1">
    <citation type="submission" date="2010-05" db="EMBL/GenBank/DDBJ databases">
        <title>The Genome Sequence of Thecamonas trahens ATCC 50062.</title>
        <authorList>
            <consortium name="The Broad Institute Genome Sequencing Platform"/>
            <person name="Russ C."/>
            <person name="Cuomo C."/>
            <person name="Shea T."/>
            <person name="Young S.K."/>
            <person name="Zeng Q."/>
            <person name="Koehrsen M."/>
            <person name="Haas B."/>
            <person name="Borodovsky M."/>
            <person name="Guigo R."/>
            <person name="Alvarado L."/>
            <person name="Berlin A."/>
            <person name="Bochicchio J."/>
            <person name="Borenstein D."/>
            <person name="Chapman S."/>
            <person name="Chen Z."/>
            <person name="Freedman E."/>
            <person name="Gellesch M."/>
            <person name="Goldberg J."/>
            <person name="Griggs A."/>
            <person name="Gujja S."/>
            <person name="Heilman E."/>
            <person name="Heiman D."/>
            <person name="Hepburn T."/>
            <person name="Howarth C."/>
            <person name="Jen D."/>
            <person name="Larson L."/>
            <person name="Mehta T."/>
            <person name="Park D."/>
            <person name="Pearson M."/>
            <person name="Roberts A."/>
            <person name="Saif S."/>
            <person name="Shenoy N."/>
            <person name="Sisk P."/>
            <person name="Stolte C."/>
            <person name="Sykes S."/>
            <person name="Thomson T."/>
            <person name="Walk T."/>
            <person name="White J."/>
            <person name="Yandava C."/>
            <person name="Burger G."/>
            <person name="Gray M.W."/>
            <person name="Holland P.W.H."/>
            <person name="King N."/>
            <person name="Lang F.B.F."/>
            <person name="Roger A.J."/>
            <person name="Ruiz-Trillo I."/>
            <person name="Lander E."/>
            <person name="Nusbaum C."/>
        </authorList>
    </citation>
    <scope>NUCLEOTIDE SEQUENCE [LARGE SCALE GENOMIC DNA]</scope>
    <source>
        <strain evidence="2 3">ATCC 50062</strain>
    </source>
</reference>
<feature type="compositionally biased region" description="Basic residues" evidence="1">
    <location>
        <begin position="516"/>
        <end position="535"/>
    </location>
</feature>
<feature type="region of interest" description="Disordered" evidence="1">
    <location>
        <begin position="16"/>
        <end position="53"/>
    </location>
</feature>
<dbReference type="AlphaFoldDB" id="A0A0L0DW17"/>
<dbReference type="EMBL" id="GL349441">
    <property type="protein sequence ID" value="KNC56367.1"/>
    <property type="molecule type" value="Genomic_DNA"/>
</dbReference>
<protein>
    <submittedName>
        <fullName evidence="2">Uncharacterized protein</fullName>
    </submittedName>
</protein>
<feature type="region of interest" description="Disordered" evidence="1">
    <location>
        <begin position="105"/>
        <end position="145"/>
    </location>
</feature>
<feature type="compositionally biased region" description="Low complexity" evidence="1">
    <location>
        <begin position="569"/>
        <end position="593"/>
    </location>
</feature>
<organism evidence="2 3">
    <name type="scientific">Thecamonas trahens ATCC 50062</name>
    <dbReference type="NCBI Taxonomy" id="461836"/>
    <lineage>
        <taxon>Eukaryota</taxon>
        <taxon>Apusozoa</taxon>
        <taxon>Apusomonadida</taxon>
        <taxon>Apusomonadidae</taxon>
        <taxon>Thecamonas</taxon>
    </lineage>
</organism>